<dbReference type="RefSeq" id="WP_379753333.1">
    <property type="nucleotide sequence ID" value="NZ_JBHRSQ010000006.1"/>
</dbReference>
<feature type="transmembrane region" description="Helical" evidence="1">
    <location>
        <begin position="57"/>
        <end position="76"/>
    </location>
</feature>
<keyword evidence="3" id="KW-1185">Reference proteome</keyword>
<keyword evidence="1" id="KW-1133">Transmembrane helix</keyword>
<gene>
    <name evidence="2" type="ORF">ACFODV_01080</name>
</gene>
<evidence type="ECO:0000313" key="2">
    <source>
        <dbReference type="EMBL" id="MFC2990620.1"/>
    </source>
</evidence>
<accession>A0ABV7B2U1</accession>
<reference evidence="3" key="1">
    <citation type="journal article" date="2019" name="Int. J. Syst. Evol. Microbiol.">
        <title>The Global Catalogue of Microorganisms (GCM) 10K type strain sequencing project: providing services to taxonomists for standard genome sequencing and annotation.</title>
        <authorList>
            <consortium name="The Broad Institute Genomics Platform"/>
            <consortium name="The Broad Institute Genome Sequencing Center for Infectious Disease"/>
            <person name="Wu L."/>
            <person name="Ma J."/>
        </authorList>
    </citation>
    <scope>NUCLEOTIDE SEQUENCE [LARGE SCALE GENOMIC DNA]</scope>
    <source>
        <strain evidence="3">KCTC 52660</strain>
    </source>
</reference>
<keyword evidence="1" id="KW-0812">Transmembrane</keyword>
<evidence type="ECO:0000313" key="3">
    <source>
        <dbReference type="Proteomes" id="UP001595386"/>
    </source>
</evidence>
<comment type="caution">
    <text evidence="2">The sequence shown here is derived from an EMBL/GenBank/DDBJ whole genome shotgun (WGS) entry which is preliminary data.</text>
</comment>
<feature type="transmembrane region" description="Helical" evidence="1">
    <location>
        <begin position="88"/>
        <end position="114"/>
    </location>
</feature>
<protein>
    <submittedName>
        <fullName evidence="2">Uncharacterized protein</fullName>
    </submittedName>
</protein>
<keyword evidence="1" id="KW-0472">Membrane</keyword>
<organism evidence="2 3">
    <name type="scientific">Halomonas tibetensis</name>
    <dbReference type="NCBI Taxonomy" id="2259590"/>
    <lineage>
        <taxon>Bacteria</taxon>
        <taxon>Pseudomonadati</taxon>
        <taxon>Pseudomonadota</taxon>
        <taxon>Gammaproteobacteria</taxon>
        <taxon>Oceanospirillales</taxon>
        <taxon>Halomonadaceae</taxon>
        <taxon>Halomonas</taxon>
    </lineage>
</organism>
<feature type="transmembrane region" description="Helical" evidence="1">
    <location>
        <begin position="33"/>
        <end position="51"/>
    </location>
</feature>
<name>A0ABV7B2U1_9GAMM</name>
<evidence type="ECO:0000256" key="1">
    <source>
        <dbReference type="SAM" id="Phobius"/>
    </source>
</evidence>
<dbReference type="EMBL" id="JBHRSQ010000006">
    <property type="protein sequence ID" value="MFC2990620.1"/>
    <property type="molecule type" value="Genomic_DNA"/>
</dbReference>
<proteinExistence type="predicted"/>
<dbReference type="Proteomes" id="UP001595386">
    <property type="component" value="Unassembled WGS sequence"/>
</dbReference>
<sequence>MSDSDAEFRSGESGNKGFFSRLASGDFGLAKTYWLYGLVISLAINMALKVVTSLGVLAVAIVAVTLYQMVVLLGIWRAASRYQGWKVWAILAKIATVLGWLSVLASMGVFIQLLSYM</sequence>